<dbReference type="InterPro" id="IPR053100">
    <property type="entry name" value="Cytochrome_b5-related"/>
</dbReference>
<feature type="transmembrane region" description="Helical" evidence="6">
    <location>
        <begin position="140"/>
        <end position="158"/>
    </location>
</feature>
<dbReference type="GO" id="GO:0046872">
    <property type="term" value="F:metal ion binding"/>
    <property type="evidence" value="ECO:0007669"/>
    <property type="project" value="UniProtKB-UniRule"/>
</dbReference>
<comment type="caution">
    <text evidence="8">The sequence shown here is derived from an EMBL/GenBank/DDBJ whole genome shotgun (WGS) entry which is preliminary data.</text>
</comment>
<dbReference type="InterPro" id="IPR018506">
    <property type="entry name" value="Cyt_B5_heme-BS"/>
</dbReference>
<comment type="similarity">
    <text evidence="6">Belongs to the cytochrome b5 family.</text>
</comment>
<feature type="domain" description="Cytochrome b5 heme-binding" evidence="7">
    <location>
        <begin position="32"/>
        <end position="101"/>
    </location>
</feature>
<keyword evidence="6" id="KW-1133">Transmembrane helix</keyword>
<dbReference type="Proteomes" id="UP001329430">
    <property type="component" value="Chromosome 10"/>
</dbReference>
<gene>
    <name evidence="8" type="ORF">RI129_012249</name>
</gene>
<keyword evidence="2 6" id="KW-0479">Metal-binding</keyword>
<keyword evidence="9" id="KW-1185">Reference proteome</keyword>
<dbReference type="PANTHER" id="PTHR16740:SF1">
    <property type="entry name" value="CYTOCHROME B5-RELATED PROTEIN-RELATED"/>
    <property type="match status" value="1"/>
</dbReference>
<dbReference type="GO" id="GO:0006629">
    <property type="term" value="P:lipid metabolic process"/>
    <property type="evidence" value="ECO:0007669"/>
    <property type="project" value="InterPro"/>
</dbReference>
<dbReference type="EMBL" id="JAVRBK010000010">
    <property type="protein sequence ID" value="KAK5637954.1"/>
    <property type="molecule type" value="Genomic_DNA"/>
</dbReference>
<dbReference type="InterPro" id="IPR001199">
    <property type="entry name" value="Cyt_B5-like_heme/steroid-bd"/>
</dbReference>
<keyword evidence="6" id="KW-0812">Transmembrane</keyword>
<evidence type="ECO:0000256" key="2">
    <source>
        <dbReference type="ARBA" id="ARBA00022723"/>
    </source>
</evidence>
<feature type="transmembrane region" description="Helical" evidence="6">
    <location>
        <begin position="244"/>
        <end position="263"/>
    </location>
</feature>
<reference evidence="8 9" key="1">
    <citation type="journal article" date="2024" name="Insects">
        <title>An Improved Chromosome-Level Genome Assembly of the Firefly Pyrocoelia pectoralis.</title>
        <authorList>
            <person name="Fu X."/>
            <person name="Meyer-Rochow V.B."/>
            <person name="Ballantyne L."/>
            <person name="Zhu X."/>
        </authorList>
    </citation>
    <scope>NUCLEOTIDE SEQUENCE [LARGE SCALE GENOMIC DNA]</scope>
    <source>
        <strain evidence="8">XCY_ONT2</strain>
    </source>
</reference>
<sequence>MAGFHRSGSSSLGIKHEGNKQSIIKSADRWLEDKRKFDGAENLWRIHDCLYDMTEFIDKHPGGKFWIETTKGLDITETWESHHISSKPEHLLPKYFVRKAKVPRNSPFTFHEDGFYKTLKRNARPVLATLPKHVSSTSNYVFDVLFVASFVLTATATFYSSYLIGFAAGICMGFALLVGHNFYHQLDNFRIYYNDIFMLSSRDFRIVHVLSHHPFPNSVSDMQAYLVEPIVLLFPGRKCFITKYLSYIYVPFLVWPTLFLSVHCVKLYEWIVLGNSDHIEKTLLAWILPLFVYVLTKQPLLHVMTMWIFVMLNTGLWFSFIGFATNHYHPDIFMDGDKPRENERDWGVFQLDTAGDKTDVVNTNILGLLFFGDHALHHLFPALDHSVIQHLYPVFRETLRTFNLELRVMGKGEIVGGYFWRLSKEAANPLPPAL</sequence>
<comment type="caution">
    <text evidence="6">Lacks conserved residue(s) required for the propagation of feature annotation.</text>
</comment>
<evidence type="ECO:0000259" key="7">
    <source>
        <dbReference type="PROSITE" id="PS50255"/>
    </source>
</evidence>
<dbReference type="InterPro" id="IPR005804">
    <property type="entry name" value="FA_desaturase_dom"/>
</dbReference>
<evidence type="ECO:0000256" key="6">
    <source>
        <dbReference type="RuleBase" id="RU362121"/>
    </source>
</evidence>
<evidence type="ECO:0000256" key="1">
    <source>
        <dbReference type="ARBA" id="ARBA00022617"/>
    </source>
</evidence>
<dbReference type="GO" id="GO:0020037">
    <property type="term" value="F:heme binding"/>
    <property type="evidence" value="ECO:0007669"/>
    <property type="project" value="UniProtKB-UniRule"/>
</dbReference>
<evidence type="ECO:0000256" key="5">
    <source>
        <dbReference type="ARBA" id="ARBA00073492"/>
    </source>
</evidence>
<dbReference type="Gene3D" id="3.10.120.10">
    <property type="entry name" value="Cytochrome b5-like heme/steroid binding domain"/>
    <property type="match status" value="1"/>
</dbReference>
<dbReference type="PROSITE" id="PS00191">
    <property type="entry name" value="CYTOCHROME_B5_1"/>
    <property type="match status" value="1"/>
</dbReference>
<dbReference type="SMART" id="SM01117">
    <property type="entry name" value="Cyt-b5"/>
    <property type="match status" value="1"/>
</dbReference>
<dbReference type="Pfam" id="PF00173">
    <property type="entry name" value="Cyt-b5"/>
    <property type="match status" value="1"/>
</dbReference>
<dbReference type="PROSITE" id="PS50255">
    <property type="entry name" value="CYTOCHROME_B5_2"/>
    <property type="match status" value="1"/>
</dbReference>
<accession>A0AAN7V6Y4</accession>
<dbReference type="Pfam" id="PF00487">
    <property type="entry name" value="FA_desaturase"/>
    <property type="match status" value="1"/>
</dbReference>
<dbReference type="FunFam" id="3.10.120.10:FF:000020">
    <property type="entry name" value="Cytochrome b5-related protein"/>
    <property type="match status" value="1"/>
</dbReference>
<dbReference type="AlphaFoldDB" id="A0AAN7V6Y4"/>
<organism evidence="8 9">
    <name type="scientific">Pyrocoelia pectoralis</name>
    <dbReference type="NCBI Taxonomy" id="417401"/>
    <lineage>
        <taxon>Eukaryota</taxon>
        <taxon>Metazoa</taxon>
        <taxon>Ecdysozoa</taxon>
        <taxon>Arthropoda</taxon>
        <taxon>Hexapoda</taxon>
        <taxon>Insecta</taxon>
        <taxon>Pterygota</taxon>
        <taxon>Neoptera</taxon>
        <taxon>Endopterygota</taxon>
        <taxon>Coleoptera</taxon>
        <taxon>Polyphaga</taxon>
        <taxon>Elateriformia</taxon>
        <taxon>Elateroidea</taxon>
        <taxon>Lampyridae</taxon>
        <taxon>Lampyrinae</taxon>
        <taxon>Pyrocoelia</taxon>
    </lineage>
</organism>
<evidence type="ECO:0000256" key="4">
    <source>
        <dbReference type="ARBA" id="ARBA00055674"/>
    </source>
</evidence>
<keyword evidence="3 6" id="KW-0408">Iron</keyword>
<comment type="function">
    <text evidence="4">May play a role in muscle cell metabolism.</text>
</comment>
<evidence type="ECO:0000313" key="8">
    <source>
        <dbReference type="EMBL" id="KAK5637954.1"/>
    </source>
</evidence>
<protein>
    <recommendedName>
        <fullName evidence="5">Cytochrome b5-related protein</fullName>
    </recommendedName>
</protein>
<name>A0AAN7V6Y4_9COLE</name>
<feature type="transmembrane region" description="Helical" evidence="6">
    <location>
        <begin position="307"/>
        <end position="325"/>
    </location>
</feature>
<evidence type="ECO:0000256" key="3">
    <source>
        <dbReference type="ARBA" id="ARBA00023004"/>
    </source>
</evidence>
<proteinExistence type="inferred from homology"/>
<dbReference type="SUPFAM" id="SSF55856">
    <property type="entry name" value="Cytochrome b5-like heme/steroid binding domain"/>
    <property type="match status" value="1"/>
</dbReference>
<feature type="transmembrane region" description="Helical" evidence="6">
    <location>
        <begin position="164"/>
        <end position="183"/>
    </location>
</feature>
<keyword evidence="6" id="KW-0472">Membrane</keyword>
<dbReference type="PANTHER" id="PTHR16740">
    <property type="entry name" value="CYTOCHROME B5-RELATED PROTEIN-RELATED"/>
    <property type="match status" value="1"/>
</dbReference>
<dbReference type="InterPro" id="IPR036400">
    <property type="entry name" value="Cyt_B5-like_heme/steroid_sf"/>
</dbReference>
<evidence type="ECO:0000313" key="9">
    <source>
        <dbReference type="Proteomes" id="UP001329430"/>
    </source>
</evidence>
<keyword evidence="1 6" id="KW-0349">Heme</keyword>